<dbReference type="AlphaFoldDB" id="L7VY00"/>
<protein>
    <submittedName>
        <fullName evidence="1">Uncharacterized protein</fullName>
    </submittedName>
</protein>
<evidence type="ECO:0000313" key="1">
    <source>
        <dbReference type="EMBL" id="AGC71045.1"/>
    </source>
</evidence>
<dbReference type="EMBL" id="JX649860">
    <property type="protein sequence ID" value="AGC71045.1"/>
    <property type="molecule type" value="Genomic_DNA"/>
</dbReference>
<dbReference type="InterPro" id="IPR009249">
    <property type="entry name" value="Ferredoxin-dep_bilin_Rdtase"/>
</dbReference>
<proteinExistence type="predicted"/>
<dbReference type="GO" id="GO:0010024">
    <property type="term" value="P:phytochromobilin biosynthetic process"/>
    <property type="evidence" value="ECO:0007669"/>
    <property type="project" value="InterPro"/>
</dbReference>
<sequence>MTTARYQSDAFDALTVATITTGSGHLCSLTVVGIPGRNTGFPIVGIDLVALRGSLSLIAVDLAPTDDVAWDSYCAPLLRALTHDLSGVVIPRKRPDFTEGVFSPLAVIAGAHAGAESSVFAALSAFLRKVADLPAQMTGSDQTLSASSRLDRRELWLAAERRNRKEHNALAKLFGAALATEYLDRFLFASLTDAQPVSQPCNAEAADVSSH</sequence>
<dbReference type="Pfam" id="PF05996">
    <property type="entry name" value="Fe_bilin_red"/>
    <property type="match status" value="1"/>
</dbReference>
<accession>L7VY00</accession>
<name>L7VY00_9BACT</name>
<reference evidence="1" key="1">
    <citation type="submission" date="2012-09" db="EMBL/GenBank/DDBJ databases">
        <title>Metagenomic Characterization of a Microbial Community in Wastewater Detects High Levels of Antibiotic Resistance.</title>
        <authorList>
            <person name="Abrams M."/>
            <person name="Caldwell A."/>
            <person name="Vandaei E."/>
            <person name="Lee W."/>
            <person name="Perrott J."/>
            <person name="Khan S.Y."/>
            <person name="Ta J."/>
            <person name="Romero D."/>
            <person name="Nguyen V."/>
            <person name="Pourmand N."/>
            <person name="Ouverney C.C."/>
        </authorList>
    </citation>
    <scope>NUCLEOTIDE SEQUENCE</scope>
</reference>
<dbReference type="GO" id="GO:0016636">
    <property type="term" value="F:oxidoreductase activity, acting on the CH-CH group of donors, iron-sulfur protein as acceptor"/>
    <property type="evidence" value="ECO:0007669"/>
    <property type="project" value="InterPro"/>
</dbReference>
<dbReference type="GO" id="GO:0050897">
    <property type="term" value="F:cobalt ion binding"/>
    <property type="evidence" value="ECO:0007669"/>
    <property type="project" value="InterPro"/>
</dbReference>
<dbReference type="Gene3D" id="3.40.1500.20">
    <property type="match status" value="1"/>
</dbReference>
<organism evidence="1">
    <name type="scientific">uncultured bacterium A1Q1_fos_1231</name>
    <dbReference type="NCBI Taxonomy" id="1256544"/>
    <lineage>
        <taxon>Bacteria</taxon>
        <taxon>environmental samples</taxon>
    </lineage>
</organism>